<reference evidence="1 2" key="1">
    <citation type="submission" date="2016-04" db="EMBL/GenBank/DDBJ databases">
        <title>A degradative enzymes factory behind the ericoid mycorrhizal symbiosis.</title>
        <authorList>
            <consortium name="DOE Joint Genome Institute"/>
            <person name="Martino E."/>
            <person name="Morin E."/>
            <person name="Grelet G."/>
            <person name="Kuo A."/>
            <person name="Kohler A."/>
            <person name="Daghino S."/>
            <person name="Barry K."/>
            <person name="Choi C."/>
            <person name="Cichocki N."/>
            <person name="Clum A."/>
            <person name="Copeland A."/>
            <person name="Hainaut M."/>
            <person name="Haridas S."/>
            <person name="Labutti K."/>
            <person name="Lindquist E."/>
            <person name="Lipzen A."/>
            <person name="Khouja H.-R."/>
            <person name="Murat C."/>
            <person name="Ohm R."/>
            <person name="Olson A."/>
            <person name="Spatafora J."/>
            <person name="Veneault-Fourrey C."/>
            <person name="Henrissat B."/>
            <person name="Grigoriev I."/>
            <person name="Martin F."/>
            <person name="Perotto S."/>
        </authorList>
    </citation>
    <scope>NUCLEOTIDE SEQUENCE [LARGE SCALE GENOMIC DNA]</scope>
    <source>
        <strain evidence="1 2">F</strain>
    </source>
</reference>
<name>A0A2J6QT89_HYAVF</name>
<dbReference type="AlphaFoldDB" id="A0A2J6QT89"/>
<evidence type="ECO:0000313" key="1">
    <source>
        <dbReference type="EMBL" id="PMD29471.1"/>
    </source>
</evidence>
<protein>
    <submittedName>
        <fullName evidence="1">Uncharacterized protein</fullName>
    </submittedName>
</protein>
<proteinExistence type="predicted"/>
<dbReference type="OrthoDB" id="443402at2759"/>
<keyword evidence="2" id="KW-1185">Reference proteome</keyword>
<evidence type="ECO:0000313" key="2">
    <source>
        <dbReference type="Proteomes" id="UP000235786"/>
    </source>
</evidence>
<sequence>MDPDFLGLSIEHGYKEHIEHVFDDPSRYTPGYKSFLLTCGAVPSTIAMNPLRRYRIFQDAKYWTRQDLARWLDTINYLLSRGCKSELTISLNSFTDSTPYKMTGLEAFLWALSTLLSRISWDLDLPACGLVLKTLQHFLESSADFIQTIYGYYGREGLVHKLHRFFKPFEAMSILFGPGFRGEHNRERPFREVVVVEWSIFGALTHAVNVHRDVYFCRQLQEFLATIRKDKNSFSPRIIAIRHLYDWISHTNEDATTKMKKLDDKLNQIITSILDDGDVPEGVFEYFLGLGFVESWPRFLARELQQLGFTRRRDEDGDLRLPGGVIYPPVKFVDQRIQMRG</sequence>
<dbReference type="EMBL" id="KZ613974">
    <property type="protein sequence ID" value="PMD29471.1"/>
    <property type="molecule type" value="Genomic_DNA"/>
</dbReference>
<accession>A0A2J6QT89</accession>
<organism evidence="1 2">
    <name type="scientific">Hyaloscypha variabilis (strain UAMH 11265 / GT02V1 / F)</name>
    <name type="common">Meliniomyces variabilis</name>
    <dbReference type="NCBI Taxonomy" id="1149755"/>
    <lineage>
        <taxon>Eukaryota</taxon>
        <taxon>Fungi</taxon>
        <taxon>Dikarya</taxon>
        <taxon>Ascomycota</taxon>
        <taxon>Pezizomycotina</taxon>
        <taxon>Leotiomycetes</taxon>
        <taxon>Helotiales</taxon>
        <taxon>Hyaloscyphaceae</taxon>
        <taxon>Hyaloscypha</taxon>
        <taxon>Hyaloscypha variabilis</taxon>
    </lineage>
</organism>
<gene>
    <name evidence="1" type="ORF">L207DRAFT_538881</name>
</gene>
<dbReference type="Proteomes" id="UP000235786">
    <property type="component" value="Unassembled WGS sequence"/>
</dbReference>